<dbReference type="Pfam" id="PF00730">
    <property type="entry name" value="HhH-GPD"/>
    <property type="match status" value="1"/>
</dbReference>
<evidence type="ECO:0000256" key="3">
    <source>
        <dbReference type="ARBA" id="ARBA00023004"/>
    </source>
</evidence>
<dbReference type="Gene3D" id="1.10.1670.10">
    <property type="entry name" value="Helix-hairpin-Helix base-excision DNA repair enzymes (C-terminal)"/>
    <property type="match status" value="1"/>
</dbReference>
<dbReference type="PANTHER" id="PTHR10359:SF19">
    <property type="entry name" value="DNA REPAIR GLYCOSYLASE MJ1434-RELATED"/>
    <property type="match status" value="1"/>
</dbReference>
<keyword evidence="4" id="KW-0411">Iron-sulfur</keyword>
<dbReference type="InterPro" id="IPR011257">
    <property type="entry name" value="DNA_glycosylase"/>
</dbReference>
<dbReference type="RefSeq" id="WP_160958413.1">
    <property type="nucleotide sequence ID" value="NZ_WVUD01000002.1"/>
</dbReference>
<keyword evidence="6" id="KW-0378">Hydrolase</keyword>
<accession>A0A7C9IJX1</accession>
<keyword evidence="6" id="KW-0540">Nuclease</keyword>
<dbReference type="GO" id="GO:0051539">
    <property type="term" value="F:4 iron, 4 sulfur cluster binding"/>
    <property type="evidence" value="ECO:0007669"/>
    <property type="project" value="UniProtKB-KW"/>
</dbReference>
<gene>
    <name evidence="6" type="ORF">GTA51_02580</name>
</gene>
<dbReference type="Gene3D" id="1.10.340.30">
    <property type="entry name" value="Hypothetical protein, domain 2"/>
    <property type="match status" value="1"/>
</dbReference>
<comment type="caution">
    <text evidence="6">The sequence shown here is derived from an EMBL/GenBank/DDBJ whole genome shotgun (WGS) entry which is preliminary data.</text>
</comment>
<keyword evidence="6" id="KW-0255">Endonuclease</keyword>
<dbReference type="InterPro" id="IPR023170">
    <property type="entry name" value="HhH_base_excis_C"/>
</dbReference>
<evidence type="ECO:0000256" key="4">
    <source>
        <dbReference type="ARBA" id="ARBA00023014"/>
    </source>
</evidence>
<protein>
    <submittedName>
        <fullName evidence="6">Endonuclease III domain-containing protein</fullName>
    </submittedName>
</protein>
<dbReference type="CDD" id="cd00056">
    <property type="entry name" value="ENDO3c"/>
    <property type="match status" value="1"/>
</dbReference>
<name>A0A7C9IJX1_9BACT</name>
<dbReference type="InterPro" id="IPR003265">
    <property type="entry name" value="HhH-GPD_domain"/>
</dbReference>
<evidence type="ECO:0000259" key="5">
    <source>
        <dbReference type="SMART" id="SM00478"/>
    </source>
</evidence>
<keyword evidence="3" id="KW-0408">Iron</keyword>
<proteinExistence type="predicted"/>
<evidence type="ECO:0000256" key="2">
    <source>
        <dbReference type="ARBA" id="ARBA00022723"/>
    </source>
</evidence>
<evidence type="ECO:0000313" key="6">
    <source>
        <dbReference type="EMBL" id="MYL82024.1"/>
    </source>
</evidence>
<evidence type="ECO:0000313" key="7">
    <source>
        <dbReference type="Proteomes" id="UP000482487"/>
    </source>
</evidence>
<dbReference type="Proteomes" id="UP000482487">
    <property type="component" value="Unassembled WGS sequence"/>
</dbReference>
<dbReference type="OrthoDB" id="9802365at2"/>
<dbReference type="GO" id="GO:0046872">
    <property type="term" value="F:metal ion binding"/>
    <property type="evidence" value="ECO:0007669"/>
    <property type="project" value="UniProtKB-KW"/>
</dbReference>
<dbReference type="PANTHER" id="PTHR10359">
    <property type="entry name" value="A/G-SPECIFIC ADENINE GLYCOSYLASE/ENDONUCLEASE III"/>
    <property type="match status" value="1"/>
</dbReference>
<evidence type="ECO:0000256" key="1">
    <source>
        <dbReference type="ARBA" id="ARBA00022485"/>
    </source>
</evidence>
<dbReference type="GO" id="GO:0006284">
    <property type="term" value="P:base-excision repair"/>
    <property type="evidence" value="ECO:0007669"/>
    <property type="project" value="InterPro"/>
</dbReference>
<reference evidence="6 7" key="1">
    <citation type="submission" date="2020-01" db="EMBL/GenBank/DDBJ databases">
        <title>Genome sequence of Desulfovibrio aerotolerans DSM 16695(T).</title>
        <authorList>
            <person name="Karnachuk O."/>
            <person name="Avakyan M."/>
            <person name="Mardanov A."/>
            <person name="Kadnikov V."/>
            <person name="Ravin N."/>
        </authorList>
    </citation>
    <scope>NUCLEOTIDE SEQUENCE [LARGE SCALE GENOMIC DNA]</scope>
    <source>
        <strain evidence="6 7">DSM 16695</strain>
    </source>
</reference>
<keyword evidence="1" id="KW-0004">4Fe-4S</keyword>
<dbReference type="SUPFAM" id="SSF48150">
    <property type="entry name" value="DNA-glycosylase"/>
    <property type="match status" value="1"/>
</dbReference>
<keyword evidence="2" id="KW-0479">Metal-binding</keyword>
<dbReference type="EMBL" id="WVUD01000002">
    <property type="protein sequence ID" value="MYL82024.1"/>
    <property type="molecule type" value="Genomic_DNA"/>
</dbReference>
<organism evidence="6 7">
    <name type="scientific">Solidesulfovibrio aerotolerans</name>
    <dbReference type="NCBI Taxonomy" id="295255"/>
    <lineage>
        <taxon>Bacteria</taxon>
        <taxon>Pseudomonadati</taxon>
        <taxon>Thermodesulfobacteriota</taxon>
        <taxon>Desulfovibrionia</taxon>
        <taxon>Desulfovibrionales</taxon>
        <taxon>Desulfovibrionaceae</taxon>
        <taxon>Solidesulfovibrio</taxon>
    </lineage>
</organism>
<dbReference type="PIRSF" id="PIRSF001435">
    <property type="entry name" value="Nth"/>
    <property type="match status" value="1"/>
</dbReference>
<sequence length="216" mass="23382">MKRRTLFLNMFSAMLDALGPSGWWPAASPFEMAVGAIVTQNTNWQGAARALANIRDAGKLDPFALHALPEPELAALLRPAGHFRVKTGRLKNLLALIVAELDGDITALAASGLDSARQRLLAVKGVGPETADSILLYGLGLPSFVVDAYTARICSRHGLAPEEAGYDELRDLFMDALPAEVGLYNEFHALLVRVGNAYCRPRTPKCEACPLERFLP</sequence>
<keyword evidence="7" id="KW-1185">Reference proteome</keyword>
<dbReference type="SMART" id="SM00478">
    <property type="entry name" value="ENDO3c"/>
    <property type="match status" value="1"/>
</dbReference>
<dbReference type="GO" id="GO:0004519">
    <property type="term" value="F:endonuclease activity"/>
    <property type="evidence" value="ECO:0007669"/>
    <property type="project" value="UniProtKB-KW"/>
</dbReference>
<feature type="domain" description="HhH-GPD" evidence="5">
    <location>
        <begin position="38"/>
        <end position="197"/>
    </location>
</feature>
<dbReference type="AlphaFoldDB" id="A0A7C9IJX1"/>